<organism evidence="15 16">
    <name type="scientific">Sulfuriferula multivorans</name>
    <dbReference type="NCBI Taxonomy" id="1559896"/>
    <lineage>
        <taxon>Bacteria</taxon>
        <taxon>Pseudomonadati</taxon>
        <taxon>Pseudomonadota</taxon>
        <taxon>Betaproteobacteria</taxon>
        <taxon>Nitrosomonadales</taxon>
        <taxon>Sulfuricellaceae</taxon>
        <taxon>Sulfuriferula</taxon>
    </lineage>
</organism>
<keyword evidence="10 13" id="KW-0472">Membrane</keyword>
<dbReference type="GO" id="GO:0005886">
    <property type="term" value="C:plasma membrane"/>
    <property type="evidence" value="ECO:0007669"/>
    <property type="project" value="UniProtKB-SubCell"/>
</dbReference>
<sequence length="314" mass="35663">MVLADGIAPFSGPVFHAAATGGALNLFEAWGGALAYTFQLYFDFSGYSDMAIGLSRLFGVKLPLNFNSPYKAVNIIDFWRRWHMTLSRFLRDYLYFPLGGNRKGPFRRYLNLLTTMLLGGLWHGAGWTFVLWGGLHGFYLVINHAWHGLRVRMGYPIGPPTRLGRIAGMTLTFLVVVVAWVFFRAPSLQAALNILSAMFDLNGVVLPGSWYGLLHWRLVQALAKLGIHFGRPLPLFEDVGHVWRWIAALWVLAWFAPNTQQIMAAFKPALEEIKEPAGYFSWRPNRVFAWLVGCLFVVALFSMNRVSEFLYFQF</sequence>
<evidence type="ECO:0000256" key="3">
    <source>
        <dbReference type="ARBA" id="ARBA00010323"/>
    </source>
</evidence>
<dbReference type="InterPro" id="IPR028362">
    <property type="entry name" value="AlgI"/>
</dbReference>
<comment type="pathway">
    <text evidence="2">Glycan biosynthesis; alginate biosynthesis.</text>
</comment>
<dbReference type="PANTHER" id="PTHR13285:SF23">
    <property type="entry name" value="TEICHOIC ACID D-ALANYLTRANSFERASE"/>
    <property type="match status" value="1"/>
</dbReference>
<keyword evidence="6 13" id="KW-0808">Transferase</keyword>
<comment type="similarity">
    <text evidence="3 13">Belongs to the membrane-bound acyltransferase family.</text>
</comment>
<accession>A0A401JZB5</accession>
<gene>
    <name evidence="15" type="ORF">SFMTTN_2804</name>
</gene>
<evidence type="ECO:0000256" key="2">
    <source>
        <dbReference type="ARBA" id="ARBA00005182"/>
    </source>
</evidence>
<keyword evidence="9 14" id="KW-1133">Transmembrane helix</keyword>
<evidence type="ECO:0000256" key="11">
    <source>
        <dbReference type="ARBA" id="ARBA00023315"/>
    </source>
</evidence>
<dbReference type="GO" id="GO:0042121">
    <property type="term" value="P:alginic acid biosynthetic process"/>
    <property type="evidence" value="ECO:0007669"/>
    <property type="project" value="UniProtKB-KW"/>
</dbReference>
<dbReference type="AlphaFoldDB" id="A0A401JZB5"/>
<protein>
    <recommendedName>
        <fullName evidence="4">Probable alginate O-acetylase AlgI</fullName>
    </recommendedName>
    <alternativeName>
        <fullName evidence="12">Alginate biosynthesis protein AlgI</fullName>
    </alternativeName>
</protein>
<feature type="transmembrane region" description="Helical" evidence="14">
    <location>
        <begin position="287"/>
        <end position="306"/>
    </location>
</feature>
<comment type="caution">
    <text evidence="15">The sequence shown here is derived from an EMBL/GenBank/DDBJ whole genome shotgun (WGS) entry which is preliminary data.</text>
</comment>
<evidence type="ECO:0000256" key="10">
    <source>
        <dbReference type="ARBA" id="ARBA00023136"/>
    </source>
</evidence>
<comment type="subcellular location">
    <subcellularLocation>
        <location evidence="1">Cell membrane</location>
        <topology evidence="1">Multi-pass membrane protein</topology>
    </subcellularLocation>
</comment>
<dbReference type="InterPro" id="IPR051085">
    <property type="entry name" value="MB_O-acyltransferase"/>
</dbReference>
<reference evidence="15 16" key="1">
    <citation type="journal article" date="2019" name="Front. Microbiol.">
        <title>Genomes of Neutrophilic Sulfur-Oxidizing Chemolithoautotrophs Representing 9 Proteobacterial Species From 8 Genera.</title>
        <authorList>
            <person name="Watanabe T."/>
            <person name="Kojima H."/>
            <person name="Umezawa K."/>
            <person name="Hori C."/>
            <person name="Takasuka T.E."/>
            <person name="Kato Y."/>
            <person name="Fukui M."/>
        </authorList>
    </citation>
    <scope>NUCLEOTIDE SEQUENCE [LARGE SCALE GENOMIC DNA]</scope>
    <source>
        <strain evidence="15 16">TTN</strain>
    </source>
</reference>
<feature type="transmembrane region" description="Helical" evidence="14">
    <location>
        <begin position="109"/>
        <end position="142"/>
    </location>
</feature>
<evidence type="ECO:0000256" key="5">
    <source>
        <dbReference type="ARBA" id="ARBA00022475"/>
    </source>
</evidence>
<dbReference type="PIRSF" id="PIRSF016636">
    <property type="entry name" value="AlgI_DltB"/>
    <property type="match status" value="1"/>
</dbReference>
<evidence type="ECO:0000256" key="13">
    <source>
        <dbReference type="PIRNR" id="PIRNR016636"/>
    </source>
</evidence>
<evidence type="ECO:0000313" key="15">
    <source>
        <dbReference type="EMBL" id="GCB01989.1"/>
    </source>
</evidence>
<evidence type="ECO:0000256" key="6">
    <source>
        <dbReference type="ARBA" id="ARBA00022679"/>
    </source>
</evidence>
<evidence type="ECO:0000256" key="14">
    <source>
        <dbReference type="SAM" id="Phobius"/>
    </source>
</evidence>
<keyword evidence="5 13" id="KW-1003">Cell membrane</keyword>
<dbReference type="EMBL" id="BGOW01000030">
    <property type="protein sequence ID" value="GCB01989.1"/>
    <property type="molecule type" value="Genomic_DNA"/>
</dbReference>
<evidence type="ECO:0000256" key="7">
    <source>
        <dbReference type="ARBA" id="ARBA00022692"/>
    </source>
</evidence>
<keyword evidence="11 13" id="KW-0012">Acyltransferase</keyword>
<evidence type="ECO:0000256" key="9">
    <source>
        <dbReference type="ARBA" id="ARBA00022989"/>
    </source>
</evidence>
<evidence type="ECO:0000256" key="12">
    <source>
        <dbReference type="ARBA" id="ARBA00031030"/>
    </source>
</evidence>
<dbReference type="InterPro" id="IPR004299">
    <property type="entry name" value="MBOAT_fam"/>
</dbReference>
<feature type="transmembrane region" description="Helical" evidence="14">
    <location>
        <begin position="190"/>
        <end position="213"/>
    </location>
</feature>
<dbReference type="PANTHER" id="PTHR13285">
    <property type="entry name" value="ACYLTRANSFERASE"/>
    <property type="match status" value="1"/>
</dbReference>
<dbReference type="GO" id="GO:0016746">
    <property type="term" value="F:acyltransferase activity"/>
    <property type="evidence" value="ECO:0007669"/>
    <property type="project" value="UniProtKB-KW"/>
</dbReference>
<name>A0A401JZB5_9PROT</name>
<keyword evidence="16" id="KW-1185">Reference proteome</keyword>
<evidence type="ECO:0000256" key="8">
    <source>
        <dbReference type="ARBA" id="ARBA00022841"/>
    </source>
</evidence>
<dbReference type="Pfam" id="PF03062">
    <property type="entry name" value="MBOAT"/>
    <property type="match status" value="1"/>
</dbReference>
<proteinExistence type="inferred from homology"/>
<keyword evidence="7 14" id="KW-0812">Transmembrane</keyword>
<evidence type="ECO:0000256" key="1">
    <source>
        <dbReference type="ARBA" id="ARBA00004651"/>
    </source>
</evidence>
<feature type="transmembrane region" description="Helical" evidence="14">
    <location>
        <begin position="162"/>
        <end position="183"/>
    </location>
</feature>
<evidence type="ECO:0000313" key="16">
    <source>
        <dbReference type="Proteomes" id="UP000286806"/>
    </source>
</evidence>
<dbReference type="PIRSF" id="PIRSF500217">
    <property type="entry name" value="AlgI"/>
    <property type="match status" value="1"/>
</dbReference>
<evidence type="ECO:0000256" key="4">
    <source>
        <dbReference type="ARBA" id="ARBA00016084"/>
    </source>
</evidence>
<keyword evidence="8" id="KW-0016">Alginate biosynthesis</keyword>
<dbReference type="InterPro" id="IPR024194">
    <property type="entry name" value="Ac/AlaTfrase_AlgI/DltB"/>
</dbReference>
<dbReference type="Proteomes" id="UP000286806">
    <property type="component" value="Unassembled WGS sequence"/>
</dbReference>